<dbReference type="GO" id="GO:0003861">
    <property type="term" value="F:3-isopropylmalate dehydratase activity"/>
    <property type="evidence" value="ECO:0007669"/>
    <property type="project" value="UniProtKB-UniRule"/>
</dbReference>
<sequence length="193" mass="21767">MESLKQVETIAAVLPIENIDTDQIIPAEYLKITTKEGLGQHVFSNWRYDSEGGLEQGFVLNCRPTNSAKVLIAGDNFGCGSSREHAPWALTDFGIKVVISSSIADIFRNNAVKNGLLPIVVDSNTHQELLQSNGERIKVDIVQQSIHVNGMIYQFKLEPFTRYCFLNGLDQLDFLFKHEQQISDFESRQECFL</sequence>
<dbReference type="AlphaFoldDB" id="A0A545TDJ4"/>
<dbReference type="GO" id="GO:0009316">
    <property type="term" value="C:3-isopropylmalate dehydratase complex"/>
    <property type="evidence" value="ECO:0007669"/>
    <property type="project" value="InterPro"/>
</dbReference>
<dbReference type="Pfam" id="PF00694">
    <property type="entry name" value="Aconitase_C"/>
    <property type="match status" value="1"/>
</dbReference>
<dbReference type="InterPro" id="IPR050075">
    <property type="entry name" value="LeuD"/>
</dbReference>
<dbReference type="SUPFAM" id="SSF52016">
    <property type="entry name" value="LeuD/IlvD-like"/>
    <property type="match status" value="1"/>
</dbReference>
<evidence type="ECO:0000256" key="1">
    <source>
        <dbReference type="ARBA" id="ARBA00000491"/>
    </source>
</evidence>
<dbReference type="Proteomes" id="UP000317839">
    <property type="component" value="Unassembled WGS sequence"/>
</dbReference>
<comment type="pathway">
    <text evidence="3 10">Amino-acid biosynthesis; L-leucine biosynthesis; L-leucine from 3-methyl-2-oxobutanoate: step 2/4.</text>
</comment>
<dbReference type="PANTHER" id="PTHR43345">
    <property type="entry name" value="3-ISOPROPYLMALATE DEHYDRATASE SMALL SUBUNIT 2-RELATED-RELATED"/>
    <property type="match status" value="1"/>
</dbReference>
<dbReference type="EMBL" id="VIKR01000002">
    <property type="protein sequence ID" value="TQV75292.1"/>
    <property type="molecule type" value="Genomic_DNA"/>
</dbReference>
<organism evidence="12 13">
    <name type="scientific">Aliikangiella marina</name>
    <dbReference type="NCBI Taxonomy" id="1712262"/>
    <lineage>
        <taxon>Bacteria</taxon>
        <taxon>Pseudomonadati</taxon>
        <taxon>Pseudomonadota</taxon>
        <taxon>Gammaproteobacteria</taxon>
        <taxon>Oceanospirillales</taxon>
        <taxon>Pleioneaceae</taxon>
        <taxon>Aliikangiella</taxon>
    </lineage>
</organism>
<dbReference type="NCBIfam" id="NF002458">
    <property type="entry name" value="PRK01641.1"/>
    <property type="match status" value="1"/>
</dbReference>
<evidence type="ECO:0000256" key="3">
    <source>
        <dbReference type="ARBA" id="ARBA00004729"/>
    </source>
</evidence>
<accession>A0A545TDJ4</accession>
<dbReference type="InterPro" id="IPR004431">
    <property type="entry name" value="3-IsopropMal_deHydase_ssu"/>
</dbReference>
<proteinExistence type="inferred from homology"/>
<protein>
    <recommendedName>
        <fullName evidence="10">3-isopropylmalate dehydratase small subunit</fullName>
        <ecNumber evidence="10">4.2.1.33</ecNumber>
    </recommendedName>
    <alternativeName>
        <fullName evidence="10">Alpha-IPM isomerase</fullName>
        <shortName evidence="10">IPMI</shortName>
    </alternativeName>
    <alternativeName>
        <fullName evidence="10">Isopropylmalate isomerase</fullName>
    </alternativeName>
</protein>
<comment type="caution">
    <text evidence="12">The sequence shown here is derived from an EMBL/GenBank/DDBJ whole genome shotgun (WGS) entry which is preliminary data.</text>
</comment>
<name>A0A545TDJ4_9GAMM</name>
<evidence type="ECO:0000256" key="2">
    <source>
        <dbReference type="ARBA" id="ARBA00002695"/>
    </source>
</evidence>
<evidence type="ECO:0000256" key="7">
    <source>
        <dbReference type="ARBA" id="ARBA00022605"/>
    </source>
</evidence>
<dbReference type="NCBIfam" id="TIGR00171">
    <property type="entry name" value="leuD"/>
    <property type="match status" value="1"/>
</dbReference>
<evidence type="ECO:0000256" key="6">
    <source>
        <dbReference type="ARBA" id="ARBA00022430"/>
    </source>
</evidence>
<comment type="function">
    <text evidence="2 10">Catalyzes the isomerization between 2-isopropylmalate and 3-isopropylmalate, via the formation of 2-isopropylmaleate.</text>
</comment>
<dbReference type="Gene3D" id="3.20.19.10">
    <property type="entry name" value="Aconitase, domain 4"/>
    <property type="match status" value="1"/>
</dbReference>
<gene>
    <name evidence="10 12" type="primary">leuD</name>
    <name evidence="12" type="ORF">FLL45_10185</name>
</gene>
<dbReference type="EC" id="4.2.1.33" evidence="10"/>
<dbReference type="FunFam" id="3.20.19.10:FF:000003">
    <property type="entry name" value="3-isopropylmalate dehydratase small subunit"/>
    <property type="match status" value="1"/>
</dbReference>
<evidence type="ECO:0000313" key="13">
    <source>
        <dbReference type="Proteomes" id="UP000317839"/>
    </source>
</evidence>
<keyword evidence="7 10" id="KW-0028">Amino-acid biosynthesis</keyword>
<dbReference type="CDD" id="cd01577">
    <property type="entry name" value="IPMI_Swivel"/>
    <property type="match status" value="1"/>
</dbReference>
<dbReference type="InterPro" id="IPR033940">
    <property type="entry name" value="IPMI_Swivel"/>
</dbReference>
<keyword evidence="8 10" id="KW-0456">Lyase</keyword>
<dbReference type="RefSeq" id="WP_142941908.1">
    <property type="nucleotide sequence ID" value="NZ_VIKR01000002.1"/>
</dbReference>
<comment type="similarity">
    <text evidence="4 10">Belongs to the LeuD family. LeuD type 1 subfamily.</text>
</comment>
<comment type="catalytic activity">
    <reaction evidence="1 10">
        <text>(2R,3S)-3-isopropylmalate = (2S)-2-isopropylmalate</text>
        <dbReference type="Rhea" id="RHEA:32287"/>
        <dbReference type="ChEBI" id="CHEBI:1178"/>
        <dbReference type="ChEBI" id="CHEBI:35121"/>
        <dbReference type="EC" id="4.2.1.33"/>
    </reaction>
</comment>
<comment type="subunit">
    <text evidence="5 10">Heterodimer of LeuC and LeuD.</text>
</comment>
<dbReference type="PANTHER" id="PTHR43345:SF5">
    <property type="entry name" value="3-ISOPROPYLMALATE DEHYDRATASE SMALL SUBUNIT"/>
    <property type="match status" value="1"/>
</dbReference>
<evidence type="ECO:0000256" key="4">
    <source>
        <dbReference type="ARBA" id="ARBA00009845"/>
    </source>
</evidence>
<evidence type="ECO:0000313" key="12">
    <source>
        <dbReference type="EMBL" id="TQV75292.1"/>
    </source>
</evidence>
<dbReference type="InterPro" id="IPR000573">
    <property type="entry name" value="AconitaseA/IPMdHydase_ssu_swvl"/>
</dbReference>
<evidence type="ECO:0000259" key="11">
    <source>
        <dbReference type="Pfam" id="PF00694"/>
    </source>
</evidence>
<dbReference type="GO" id="GO:0009098">
    <property type="term" value="P:L-leucine biosynthetic process"/>
    <property type="evidence" value="ECO:0007669"/>
    <property type="project" value="UniProtKB-UniRule"/>
</dbReference>
<evidence type="ECO:0000256" key="8">
    <source>
        <dbReference type="ARBA" id="ARBA00023239"/>
    </source>
</evidence>
<dbReference type="HAMAP" id="MF_01031">
    <property type="entry name" value="LeuD_type1"/>
    <property type="match status" value="1"/>
</dbReference>
<dbReference type="InterPro" id="IPR015928">
    <property type="entry name" value="Aconitase/3IPM_dehydase_swvl"/>
</dbReference>
<reference evidence="12 13" key="1">
    <citation type="submission" date="2019-06" db="EMBL/GenBank/DDBJ databases">
        <title>Draft genome of Aliikangiella marina GYP-15.</title>
        <authorList>
            <person name="Wang G."/>
        </authorList>
    </citation>
    <scope>NUCLEOTIDE SEQUENCE [LARGE SCALE GENOMIC DNA]</scope>
    <source>
        <strain evidence="12 13">GYP-15</strain>
    </source>
</reference>
<evidence type="ECO:0000256" key="9">
    <source>
        <dbReference type="ARBA" id="ARBA00023304"/>
    </source>
</evidence>
<keyword evidence="6 10" id="KW-0432">Leucine biosynthesis</keyword>
<feature type="domain" description="Aconitase A/isopropylmalate dehydratase small subunit swivel" evidence="11">
    <location>
        <begin position="1"/>
        <end position="122"/>
    </location>
</feature>
<keyword evidence="13" id="KW-1185">Reference proteome</keyword>
<evidence type="ECO:0000256" key="5">
    <source>
        <dbReference type="ARBA" id="ARBA00011271"/>
    </source>
</evidence>
<dbReference type="UniPathway" id="UPA00048">
    <property type="reaction ID" value="UER00071"/>
</dbReference>
<keyword evidence="9 10" id="KW-0100">Branched-chain amino acid biosynthesis</keyword>
<dbReference type="OrthoDB" id="9777465at2"/>
<evidence type="ECO:0000256" key="10">
    <source>
        <dbReference type="HAMAP-Rule" id="MF_01031"/>
    </source>
</evidence>